<gene>
    <name evidence="2" type="ORF">NDU88_005365</name>
</gene>
<dbReference type="Proteomes" id="UP001066276">
    <property type="component" value="Chromosome 1_2"/>
</dbReference>
<dbReference type="AlphaFoldDB" id="A0AAV7WBB2"/>
<evidence type="ECO:0000313" key="3">
    <source>
        <dbReference type="Proteomes" id="UP001066276"/>
    </source>
</evidence>
<proteinExistence type="predicted"/>
<evidence type="ECO:0000313" key="2">
    <source>
        <dbReference type="EMBL" id="KAJ1209996.1"/>
    </source>
</evidence>
<sequence length="136" mass="14301">MGAPSGTRRSRRSPASLPRAARWLLPGPGLGPKSPQRDFRSASGPSIYADPSSRAPRGRGGKGGFLPVGATDSDLPQSASAKVGLLHCGAPPLFLRGRAPFQAAQSDAAGWRVHASRRRVSEPCGLPRDLTRRLPC</sequence>
<evidence type="ECO:0000256" key="1">
    <source>
        <dbReference type="SAM" id="MobiDB-lite"/>
    </source>
</evidence>
<keyword evidence="3" id="KW-1185">Reference proteome</keyword>
<name>A0AAV7WBB2_PLEWA</name>
<protein>
    <submittedName>
        <fullName evidence="2">Uncharacterized protein</fullName>
    </submittedName>
</protein>
<feature type="compositionally biased region" description="Low complexity" evidence="1">
    <location>
        <begin position="13"/>
        <end position="27"/>
    </location>
</feature>
<dbReference type="EMBL" id="JANPWB010000002">
    <property type="protein sequence ID" value="KAJ1209996.1"/>
    <property type="molecule type" value="Genomic_DNA"/>
</dbReference>
<reference evidence="2" key="1">
    <citation type="journal article" date="2022" name="bioRxiv">
        <title>Sequencing and chromosome-scale assembly of the giantPleurodeles waltlgenome.</title>
        <authorList>
            <person name="Brown T."/>
            <person name="Elewa A."/>
            <person name="Iarovenko S."/>
            <person name="Subramanian E."/>
            <person name="Araus A.J."/>
            <person name="Petzold A."/>
            <person name="Susuki M."/>
            <person name="Suzuki K.-i.T."/>
            <person name="Hayashi T."/>
            <person name="Toyoda A."/>
            <person name="Oliveira C."/>
            <person name="Osipova E."/>
            <person name="Leigh N.D."/>
            <person name="Simon A."/>
            <person name="Yun M.H."/>
        </authorList>
    </citation>
    <scope>NUCLEOTIDE SEQUENCE</scope>
    <source>
        <strain evidence="2">20211129_DDA</strain>
        <tissue evidence="2">Liver</tissue>
    </source>
</reference>
<accession>A0AAV7WBB2</accession>
<comment type="caution">
    <text evidence="2">The sequence shown here is derived from an EMBL/GenBank/DDBJ whole genome shotgun (WGS) entry which is preliminary data.</text>
</comment>
<organism evidence="2 3">
    <name type="scientific">Pleurodeles waltl</name>
    <name type="common">Iberian ribbed newt</name>
    <dbReference type="NCBI Taxonomy" id="8319"/>
    <lineage>
        <taxon>Eukaryota</taxon>
        <taxon>Metazoa</taxon>
        <taxon>Chordata</taxon>
        <taxon>Craniata</taxon>
        <taxon>Vertebrata</taxon>
        <taxon>Euteleostomi</taxon>
        <taxon>Amphibia</taxon>
        <taxon>Batrachia</taxon>
        <taxon>Caudata</taxon>
        <taxon>Salamandroidea</taxon>
        <taxon>Salamandridae</taxon>
        <taxon>Pleurodelinae</taxon>
        <taxon>Pleurodeles</taxon>
    </lineage>
</organism>
<feature type="region of interest" description="Disordered" evidence="1">
    <location>
        <begin position="1"/>
        <end position="72"/>
    </location>
</feature>